<evidence type="ECO:0000313" key="1">
    <source>
        <dbReference type="EMBL" id="SCU82141.1"/>
    </source>
</evidence>
<dbReference type="OrthoDB" id="412093at2759"/>
<protein>
    <submittedName>
        <fullName evidence="1">LAMI_0B09098g1_1</fullName>
    </submittedName>
</protein>
<accession>A0A1G4IYD5</accession>
<dbReference type="EMBL" id="LT598464">
    <property type="protein sequence ID" value="SCU82141.1"/>
    <property type="molecule type" value="Genomic_DNA"/>
</dbReference>
<reference evidence="1 2" key="1">
    <citation type="submission" date="2016-03" db="EMBL/GenBank/DDBJ databases">
        <authorList>
            <person name="Devillers H."/>
        </authorList>
    </citation>
    <scope>NUCLEOTIDE SEQUENCE [LARGE SCALE GENOMIC DNA]</scope>
    <source>
        <strain evidence="1">CBS 11717</strain>
    </source>
</reference>
<keyword evidence="2" id="KW-1185">Reference proteome</keyword>
<dbReference type="AlphaFoldDB" id="A0A1G4IYD5"/>
<dbReference type="Proteomes" id="UP000191024">
    <property type="component" value="Chromosome B"/>
</dbReference>
<sequence length="265" mass="29338">MSFYPSTENLPPLGALCLDYTEDIHRPPGDPLNGLSFKFPLLHEKVEQASLWNVVSAEAFSEEFLERFAEACLKLSRRGAVGIITSCGFLAQVQQRLASKVPIPIATSSLLQIPPLLAMRPQNEHLGVITFDSATLGDVHFKGVGIEDSMRSRLTVIGCPANGCLRGIIRDGAPYIHEELEAELIDCALKLLEKDQQITAFVLECTQMPPFSTAIGKATGLPVYDVVTLIDWFYSGLQPRTFPMDAHKSAGLKRRERSDKELRRQ</sequence>
<name>A0A1G4IYD5_9SACH</name>
<evidence type="ECO:0000313" key="2">
    <source>
        <dbReference type="Proteomes" id="UP000191024"/>
    </source>
</evidence>
<proteinExistence type="predicted"/>
<gene>
    <name evidence="1" type="ORF">LAMI_0B09098G</name>
</gene>
<organism evidence="1 2">
    <name type="scientific">Lachancea mirantina</name>
    <dbReference type="NCBI Taxonomy" id="1230905"/>
    <lineage>
        <taxon>Eukaryota</taxon>
        <taxon>Fungi</taxon>
        <taxon>Dikarya</taxon>
        <taxon>Ascomycota</taxon>
        <taxon>Saccharomycotina</taxon>
        <taxon>Saccharomycetes</taxon>
        <taxon>Saccharomycetales</taxon>
        <taxon>Saccharomycetaceae</taxon>
        <taxon>Lachancea</taxon>
    </lineage>
</organism>